<feature type="transmembrane region" description="Helical" evidence="1">
    <location>
        <begin position="255"/>
        <end position="272"/>
    </location>
</feature>
<feature type="transmembrane region" description="Helical" evidence="1">
    <location>
        <begin position="278"/>
        <end position="295"/>
    </location>
</feature>
<dbReference type="HOGENOM" id="CLU_019353_0_0_6"/>
<feature type="transmembrane region" description="Helical" evidence="1">
    <location>
        <begin position="20"/>
        <end position="37"/>
    </location>
</feature>
<proteinExistence type="predicted"/>
<dbReference type="InParanoid" id="G9ELU8"/>
<gene>
    <name evidence="2" type="ORF">LDG_6208</name>
</gene>
<dbReference type="Proteomes" id="UP000002770">
    <property type="component" value="Unassembled WGS sequence"/>
</dbReference>
<keyword evidence="1" id="KW-1133">Transmembrane helix</keyword>
<keyword evidence="3" id="KW-1185">Reference proteome</keyword>
<evidence type="ECO:0000313" key="3">
    <source>
        <dbReference type="Proteomes" id="UP000002770"/>
    </source>
</evidence>
<feature type="transmembrane region" description="Helical" evidence="1">
    <location>
        <begin position="327"/>
        <end position="344"/>
    </location>
</feature>
<feature type="transmembrane region" description="Helical" evidence="1">
    <location>
        <begin position="160"/>
        <end position="193"/>
    </location>
</feature>
<dbReference type="AlphaFoldDB" id="G9ELU8"/>
<keyword evidence="1" id="KW-0812">Transmembrane</keyword>
<feature type="transmembrane region" description="Helical" evidence="1">
    <location>
        <begin position="115"/>
        <end position="140"/>
    </location>
</feature>
<sequence>MIKSLKSIPKPMQSFIEWMLKLLLLLIIIPIFVPLAPKMPDSGIDPSWATALNQAIAQKLSFGKEIIFTLGPYSAIYTKVYHPATDLMMILGSLYLAISYWIALLILMKNTPWRWILAFIGLLSAMMYVKDSLFFSYPLLLGLISYKSLVNKDPPQLPLTLWFLLFAPLGLLVLIKCSLIMISLTSIALCALLFIESKKYHRAAICFIAPFASMLLCWGLARQALADLPSYLLHSIYFVFVFTEAMAKDGNSQEIVLYLISSALILCLIYQQKQTTTPAKLFLLALFGIFLFLSFKTGFTRHNHAIICGTSILIAALLLPFVCSSKFRLAVIAVSIGTGIYITSQYRVIAIKDNLISTYSSSWYGLKSRINDTNWLKRNFELIMSFQRAQASIPLMQGTTDIYSYEQTYLIASENNWSPRPVFQSYSTFAPLLAEKNKEHLESAHRPDNIVFRIEPIDNRIPSLEDSASWPLLIKNYQLTHQDSRFLYLQKAAKTKATLSLLKNESHRLGEVINVPSTNQLLFIAVDIKPSLLGFINVIFFKISQLEIIFELENGERTRYRLSANMAKSSFLISPLIETTNEFAFLYREENHLANKRVKSFVIQAEANTTRQWQNEYFIHFKTL</sequence>
<protein>
    <recommendedName>
        <fullName evidence="4">Transmembrane protein</fullName>
    </recommendedName>
</protein>
<accession>G9ELU8</accession>
<evidence type="ECO:0008006" key="4">
    <source>
        <dbReference type="Google" id="ProtNLM"/>
    </source>
</evidence>
<feature type="transmembrane region" description="Helical" evidence="1">
    <location>
        <begin position="205"/>
        <end position="225"/>
    </location>
</feature>
<feature type="transmembrane region" description="Helical" evidence="1">
    <location>
        <begin position="302"/>
        <end position="321"/>
    </location>
</feature>
<evidence type="ECO:0000256" key="1">
    <source>
        <dbReference type="SAM" id="Phobius"/>
    </source>
</evidence>
<evidence type="ECO:0000313" key="2">
    <source>
        <dbReference type="EMBL" id="EHL31756.1"/>
    </source>
</evidence>
<feature type="transmembrane region" description="Helical" evidence="1">
    <location>
        <begin position="87"/>
        <end position="108"/>
    </location>
</feature>
<reference evidence="2 3" key="1">
    <citation type="journal article" date="2011" name="BMC Genomics">
        <title>Insight into cross-talk between intra-amoebal pathogens.</title>
        <authorList>
            <person name="Gimenez G."/>
            <person name="Bertelli C."/>
            <person name="Moliner C."/>
            <person name="Robert C."/>
            <person name="Raoult D."/>
            <person name="Fournier P.E."/>
            <person name="Greub G."/>
        </authorList>
    </citation>
    <scope>NUCLEOTIDE SEQUENCE [LARGE SCALE GENOMIC DNA]</scope>
    <source>
        <strain evidence="2 3">LLAP12</strain>
    </source>
</reference>
<organism evidence="2 3">
    <name type="scientific">Legionella drancourtii LLAP12</name>
    <dbReference type="NCBI Taxonomy" id="658187"/>
    <lineage>
        <taxon>Bacteria</taxon>
        <taxon>Pseudomonadati</taxon>
        <taxon>Pseudomonadota</taxon>
        <taxon>Gammaproteobacteria</taxon>
        <taxon>Legionellales</taxon>
        <taxon>Legionellaceae</taxon>
        <taxon>Legionella</taxon>
    </lineage>
</organism>
<keyword evidence="1" id="KW-0472">Membrane</keyword>
<name>G9ELU8_9GAMM</name>
<dbReference type="eggNOG" id="COG1269">
    <property type="taxonomic scope" value="Bacteria"/>
</dbReference>
<dbReference type="EMBL" id="JH413809">
    <property type="protein sequence ID" value="EHL31756.1"/>
    <property type="molecule type" value="Genomic_DNA"/>
</dbReference>
<dbReference type="STRING" id="658187.LDG_6208"/>